<evidence type="ECO:0000256" key="2">
    <source>
        <dbReference type="SAM" id="MobiDB-lite"/>
    </source>
</evidence>
<feature type="region of interest" description="Disordered" evidence="2">
    <location>
        <begin position="187"/>
        <end position="216"/>
    </location>
</feature>
<name>A0ABQ7JJS0_9FUNG</name>
<keyword evidence="4" id="KW-1185">Reference proteome</keyword>
<dbReference type="InterPro" id="IPR006597">
    <property type="entry name" value="Sel1-like"/>
</dbReference>
<dbReference type="PANTHER" id="PTHR11102:SF160">
    <property type="entry name" value="ERAD-ASSOCIATED E3 UBIQUITIN-PROTEIN LIGASE COMPONENT HRD3"/>
    <property type="match status" value="1"/>
</dbReference>
<gene>
    <name evidence="3" type="ORF">BGZ96_003033</name>
</gene>
<dbReference type="SUPFAM" id="SSF81901">
    <property type="entry name" value="HCP-like"/>
    <property type="match status" value="2"/>
</dbReference>
<sequence length="460" mass="50789">MLDRSPPEEQLQAVRSVNKSQPLSSLPPVNPDDVIYLEYHLHPDIQKPFLLWDDVSQAFDDALHVRHKAKVLPFLKGEDYRMQVYTLLEPRRIVAVPEAVLDVVVEDPLTNKEDTFSTRDAQQELLPPSYDEGNNNMAVVGGGSHNTTTSASITSATFSAQRDLVYGLQNITMENYTQTNRAATVSAAATGAHSGEKSKQHVANHPSRASQELSSAAGTGDITHTMVSAFHGDAGAQVALGDMYKDGRILLQDYQAAMEWYRKAADQEDAVGQRKVGVLYNYGLGVPQDYTKAMAWYLEAADQGNAQALCNIGHFYQYGQGVTQNFSKAMELYLKAADLGNPNSQSCIGTMYYNGDGVTQDFSESMKWYRKAADRGVPNAQFNVGLLHERGHGVPRDYFQAMEWYLKAANQGLDHAQYGAGKLYEDGRGVPQDKAKAMEWYSKAAGQGHVKAIQQARHLL</sequence>
<comment type="caution">
    <text evidence="3">The sequence shown here is derived from an EMBL/GenBank/DDBJ whole genome shotgun (WGS) entry which is preliminary data.</text>
</comment>
<dbReference type="EMBL" id="JAAAIM010001612">
    <property type="protein sequence ID" value="KAG0277046.1"/>
    <property type="molecule type" value="Genomic_DNA"/>
</dbReference>
<evidence type="ECO:0000313" key="3">
    <source>
        <dbReference type="EMBL" id="KAG0277046.1"/>
    </source>
</evidence>
<organism evidence="3 4">
    <name type="scientific">Linnemannia gamsii</name>
    <dbReference type="NCBI Taxonomy" id="64522"/>
    <lineage>
        <taxon>Eukaryota</taxon>
        <taxon>Fungi</taxon>
        <taxon>Fungi incertae sedis</taxon>
        <taxon>Mucoromycota</taxon>
        <taxon>Mortierellomycotina</taxon>
        <taxon>Mortierellomycetes</taxon>
        <taxon>Mortierellales</taxon>
        <taxon>Mortierellaceae</taxon>
        <taxon>Linnemannia</taxon>
    </lineage>
</organism>
<dbReference type="InterPro" id="IPR050767">
    <property type="entry name" value="Sel1_AlgK"/>
</dbReference>
<accession>A0ABQ7JJS0</accession>
<dbReference type="Pfam" id="PF08238">
    <property type="entry name" value="Sel1"/>
    <property type="match status" value="6"/>
</dbReference>
<dbReference type="PANTHER" id="PTHR11102">
    <property type="entry name" value="SEL-1-LIKE PROTEIN"/>
    <property type="match status" value="1"/>
</dbReference>
<evidence type="ECO:0008006" key="5">
    <source>
        <dbReference type="Google" id="ProtNLM"/>
    </source>
</evidence>
<dbReference type="Proteomes" id="UP001194696">
    <property type="component" value="Unassembled WGS sequence"/>
</dbReference>
<proteinExistence type="inferred from homology"/>
<comment type="similarity">
    <text evidence="1">Belongs to the sel-1 family.</text>
</comment>
<evidence type="ECO:0000256" key="1">
    <source>
        <dbReference type="ARBA" id="ARBA00038101"/>
    </source>
</evidence>
<reference evidence="3 4" key="1">
    <citation type="journal article" date="2020" name="Fungal Divers.">
        <title>Resolving the Mortierellaceae phylogeny through synthesis of multi-gene phylogenetics and phylogenomics.</title>
        <authorList>
            <person name="Vandepol N."/>
            <person name="Liber J."/>
            <person name="Desiro A."/>
            <person name="Na H."/>
            <person name="Kennedy M."/>
            <person name="Barry K."/>
            <person name="Grigoriev I.V."/>
            <person name="Miller A.N."/>
            <person name="O'Donnell K."/>
            <person name="Stajich J.E."/>
            <person name="Bonito G."/>
        </authorList>
    </citation>
    <scope>NUCLEOTIDE SEQUENCE [LARGE SCALE GENOMIC DNA]</scope>
    <source>
        <strain evidence="3 4">AD045</strain>
    </source>
</reference>
<evidence type="ECO:0000313" key="4">
    <source>
        <dbReference type="Proteomes" id="UP001194696"/>
    </source>
</evidence>
<feature type="compositionally biased region" description="Polar residues" evidence="2">
    <location>
        <begin position="207"/>
        <end position="216"/>
    </location>
</feature>
<dbReference type="InterPro" id="IPR011990">
    <property type="entry name" value="TPR-like_helical_dom_sf"/>
</dbReference>
<protein>
    <recommendedName>
        <fullName evidence="5">HCP-like protein</fullName>
    </recommendedName>
</protein>
<dbReference type="SMART" id="SM00671">
    <property type="entry name" value="SEL1"/>
    <property type="match status" value="6"/>
</dbReference>
<dbReference type="Gene3D" id="1.25.40.10">
    <property type="entry name" value="Tetratricopeptide repeat domain"/>
    <property type="match status" value="2"/>
</dbReference>